<keyword evidence="2" id="KW-0808">Transferase</keyword>
<proteinExistence type="predicted"/>
<dbReference type="GO" id="GO:0016740">
    <property type="term" value="F:transferase activity"/>
    <property type="evidence" value="ECO:0007669"/>
    <property type="project" value="UniProtKB-KW"/>
</dbReference>
<dbReference type="AlphaFoldDB" id="A0A1M7HS34"/>
<gene>
    <name evidence="2" type="ORF">SAMN05444398_11381</name>
</gene>
<dbReference type="EMBL" id="FRBR01000013">
    <property type="protein sequence ID" value="SHM31352.1"/>
    <property type="molecule type" value="Genomic_DNA"/>
</dbReference>
<dbReference type="PANTHER" id="PTHR35340:SF5">
    <property type="entry name" value="ASST-DOMAIN-CONTAINING PROTEIN"/>
    <property type="match status" value="1"/>
</dbReference>
<dbReference type="InterPro" id="IPR039535">
    <property type="entry name" value="ASST-like"/>
</dbReference>
<keyword evidence="1" id="KW-1133">Transmembrane helix</keyword>
<dbReference type="RefSeq" id="WP_073036548.1">
    <property type="nucleotide sequence ID" value="NZ_BMLR01000013.1"/>
</dbReference>
<dbReference type="PANTHER" id="PTHR35340">
    <property type="entry name" value="PQQ ENZYME REPEAT PROTEIN-RELATED"/>
    <property type="match status" value="1"/>
</dbReference>
<dbReference type="OrthoDB" id="264813at2"/>
<dbReference type="Pfam" id="PF14269">
    <property type="entry name" value="Arylsulfotran_2"/>
    <property type="match status" value="1"/>
</dbReference>
<sequence>MTKPPLPERLAPVVFVVSVGALGIVYGTVSSWWGWFPAPQIGMAHRTYLDISSNWRNDMGLEPTRHLVAPDDGDSGEADPDRGYEVFQPDRIQPGYTLVAGLNNDPDGTFHVVRLFDASGEEVHHWPIRYDELDGEIRPQNTMLHGMEVFEDGSIAVTFDSGQALARLDSCGEPIWSNTGGYHHTLTRDGAGNMLTWREEIIVWVDEETGEEVHTLDLRRDIARGDDRAQQGYLDIRTITPESPEQKVRYGVDPFHPNDAEPLREEMADAFPMFEAGDIMLSLRELNLVTVVDPESGRMKWWQHGPWFKQHDPDFQPDGTITVYDNNTGTMRSRILKIDPESGEVTELYAGTEDQPFYSWRRGKHQILPNGNLLLTEAEHGRLLEVDPERQPVWERHMKWDAESNVIVTEARYIPEDFFTNGVPSCSNEVSDAGNGAPG</sequence>
<keyword evidence="1" id="KW-0472">Membrane</keyword>
<reference evidence="2 3" key="1">
    <citation type="submission" date="2016-11" db="EMBL/GenBank/DDBJ databases">
        <authorList>
            <person name="Jaros S."/>
            <person name="Januszkiewicz K."/>
            <person name="Wedrychowicz H."/>
        </authorList>
    </citation>
    <scope>NUCLEOTIDE SEQUENCE [LARGE SCALE GENOMIC DNA]</scope>
    <source>
        <strain evidence="2 3">DSM 29589</strain>
    </source>
</reference>
<evidence type="ECO:0000313" key="2">
    <source>
        <dbReference type="EMBL" id="SHM31352.1"/>
    </source>
</evidence>
<name>A0A1M7HS34_9RHOB</name>
<organism evidence="2 3">
    <name type="scientific">Roseovarius pacificus</name>
    <dbReference type="NCBI Taxonomy" id="337701"/>
    <lineage>
        <taxon>Bacteria</taxon>
        <taxon>Pseudomonadati</taxon>
        <taxon>Pseudomonadota</taxon>
        <taxon>Alphaproteobacteria</taxon>
        <taxon>Rhodobacterales</taxon>
        <taxon>Roseobacteraceae</taxon>
        <taxon>Roseovarius</taxon>
    </lineage>
</organism>
<evidence type="ECO:0000256" key="1">
    <source>
        <dbReference type="SAM" id="Phobius"/>
    </source>
</evidence>
<dbReference type="STRING" id="337701.SAMN05444398_11381"/>
<dbReference type="InterPro" id="IPR053143">
    <property type="entry name" value="Arylsulfate_ST"/>
</dbReference>
<feature type="transmembrane region" description="Helical" evidence="1">
    <location>
        <begin position="12"/>
        <end position="35"/>
    </location>
</feature>
<accession>A0A1M7HS34</accession>
<keyword evidence="3" id="KW-1185">Reference proteome</keyword>
<keyword evidence="1" id="KW-0812">Transmembrane</keyword>
<evidence type="ECO:0000313" key="3">
    <source>
        <dbReference type="Proteomes" id="UP000183974"/>
    </source>
</evidence>
<dbReference type="SUPFAM" id="SSF101898">
    <property type="entry name" value="NHL repeat"/>
    <property type="match status" value="1"/>
</dbReference>
<protein>
    <submittedName>
        <fullName evidence="2">Arylsulfotransferase (ASST)</fullName>
    </submittedName>
</protein>
<dbReference type="Proteomes" id="UP000183974">
    <property type="component" value="Unassembled WGS sequence"/>
</dbReference>